<reference evidence="3 5" key="2">
    <citation type="journal article" date="2011" name="PLoS Biol.">
        <title>Modernizing reference genome assemblies.</title>
        <authorList>
            <person name="Church D.M."/>
            <person name="Schneider V.A."/>
            <person name="Graves T."/>
            <person name="Auger K."/>
            <person name="Cunningham F."/>
            <person name="Bouk N."/>
            <person name="Chen H.C."/>
            <person name="Agarwala R."/>
            <person name="McLaren W.M."/>
            <person name="Ritchie G.R."/>
            <person name="Albracht D."/>
            <person name="Kremitzki M."/>
            <person name="Rock S."/>
            <person name="Kotkiewicz H."/>
            <person name="Kremitzki C."/>
            <person name="Wollam A."/>
            <person name="Trani L."/>
            <person name="Fulton L."/>
            <person name="Fulton R."/>
            <person name="Matthews L."/>
            <person name="Whitehead S."/>
            <person name="Chow W."/>
            <person name="Torrance J."/>
            <person name="Dunn M."/>
            <person name="Harden G."/>
            <person name="Threadgold G."/>
            <person name="Wood J."/>
            <person name="Collins J."/>
            <person name="Heath P."/>
            <person name="Griffiths G."/>
            <person name="Pelan S."/>
            <person name="Grafham D."/>
            <person name="Eichler E.E."/>
            <person name="Weinstock G."/>
            <person name="Mardis E.R."/>
            <person name="Wilson R.K."/>
            <person name="Howe K."/>
            <person name="Flicek P."/>
            <person name="Hubbard T."/>
        </authorList>
    </citation>
    <scope>NUCLEOTIDE SEQUENCE [LARGE SCALE GENOMIC DNA]</scope>
    <source>
        <strain evidence="3 5">C57BL/6J</strain>
    </source>
</reference>
<keyword evidence="6 7" id="KW-1267">Proteomics identification</keyword>
<dbReference type="SMR" id="A0A0G2JGH9"/>
<dbReference type="VEuPathDB" id="HostDB:ENSMUSG00000034573"/>
<dbReference type="Ensembl" id="ENSMUST00000196014.5">
    <property type="protein sequence ID" value="ENSMUSP00000143571.2"/>
    <property type="gene ID" value="ENSMUSG00000034573.15"/>
</dbReference>
<evidence type="ECO:0007829" key="7">
    <source>
        <dbReference type="ProteomicsDB" id="A0A0G2JGH9"/>
    </source>
</evidence>
<dbReference type="Gene3D" id="1.10.510.10">
    <property type="entry name" value="Transferase(Phosphotransferase) domain 1"/>
    <property type="match status" value="1"/>
</dbReference>
<dbReference type="MGI" id="MGI:103293">
    <property type="gene designation" value="Ptpn13"/>
</dbReference>
<evidence type="ECO:0000313" key="5">
    <source>
        <dbReference type="Proteomes" id="UP000000589"/>
    </source>
</evidence>
<dbReference type="AGR" id="MGI:103293"/>
<evidence type="ECO:0000313" key="4">
    <source>
        <dbReference type="MGI" id="MGI:103293"/>
    </source>
</evidence>
<feature type="domain" description="KIND" evidence="2">
    <location>
        <begin position="3"/>
        <end position="190"/>
    </location>
</feature>
<dbReference type="InterPro" id="IPR036085">
    <property type="entry name" value="PAZ_dom_sf"/>
</dbReference>
<dbReference type="PANTHER" id="PTHR46900">
    <property type="entry name" value="TYROSINE-PROTEIN PHOSPHATASE NON-RECEPTOR TYPE 13"/>
    <property type="match status" value="1"/>
</dbReference>
<dbReference type="Proteomes" id="UP000000589">
    <property type="component" value="Chromosome 5"/>
</dbReference>
<keyword evidence="1" id="KW-0677">Repeat</keyword>
<dbReference type="ProteomicsDB" id="345547"/>
<evidence type="ECO:0000259" key="2">
    <source>
        <dbReference type="PROSITE" id="PS51377"/>
    </source>
</evidence>
<dbReference type="ExpressionAtlas" id="A0A0G2JGH9">
    <property type="expression patterns" value="baseline and differential"/>
</dbReference>
<evidence type="ECO:0000313" key="3">
    <source>
        <dbReference type="Ensembl" id="ENSMUSP00000143571.2"/>
    </source>
</evidence>
<reference evidence="3 5" key="1">
    <citation type="journal article" date="2009" name="PLoS Biol.">
        <title>Lineage-specific biology revealed by a finished genome assembly of the mouse.</title>
        <authorList>
            <consortium name="Mouse Genome Sequencing Consortium"/>
            <person name="Church D.M."/>
            <person name="Goodstadt L."/>
            <person name="Hillier L.W."/>
            <person name="Zody M.C."/>
            <person name="Goldstein S."/>
            <person name="She X."/>
            <person name="Bult C.J."/>
            <person name="Agarwala R."/>
            <person name="Cherry J.L."/>
            <person name="DiCuccio M."/>
            <person name="Hlavina W."/>
            <person name="Kapustin Y."/>
            <person name="Meric P."/>
            <person name="Maglott D."/>
            <person name="Birtle Z."/>
            <person name="Marques A.C."/>
            <person name="Graves T."/>
            <person name="Zhou S."/>
            <person name="Teague B."/>
            <person name="Potamousis K."/>
            <person name="Churas C."/>
            <person name="Place M."/>
            <person name="Herschleb J."/>
            <person name="Runnheim R."/>
            <person name="Forrest D."/>
            <person name="Amos-Landgraf J."/>
            <person name="Schwartz D.C."/>
            <person name="Cheng Z."/>
            <person name="Lindblad-Toh K."/>
            <person name="Eichler E.E."/>
            <person name="Ponting C.P."/>
        </authorList>
    </citation>
    <scope>NUCLEOTIDE SEQUENCE [LARGE SCALE GENOMIC DNA]</scope>
    <source>
        <strain evidence="3 5">C57BL/6J</strain>
    </source>
</reference>
<dbReference type="Antibodypedia" id="3696">
    <property type="antibodies" value="216 antibodies from 32 providers"/>
</dbReference>
<evidence type="ECO:0000256" key="1">
    <source>
        <dbReference type="ARBA" id="ARBA00022737"/>
    </source>
</evidence>
<name>A0A0G2JGH9_MOUSE</name>
<keyword evidence="5" id="KW-1185">Reference proteome</keyword>
<reference evidence="3" key="3">
    <citation type="submission" date="2025-08" db="UniProtKB">
        <authorList>
            <consortium name="Ensembl"/>
        </authorList>
    </citation>
    <scope>IDENTIFICATION</scope>
    <source>
        <strain evidence="3">C57BL/6J</strain>
    </source>
</reference>
<dbReference type="SUPFAM" id="SSF101690">
    <property type="entry name" value="PAZ domain"/>
    <property type="match status" value="1"/>
</dbReference>
<dbReference type="InterPro" id="IPR052074">
    <property type="entry name" value="NonRcpt_TyrProt_Phosphatase"/>
</dbReference>
<dbReference type="PANTHER" id="PTHR46900:SF1">
    <property type="entry name" value="TYROSINE-PROTEIN PHOSPHATASE NON-RECEPTOR TYPE 13"/>
    <property type="match status" value="1"/>
</dbReference>
<dbReference type="AlphaFoldDB" id="A0A0G2JGH9"/>
<gene>
    <name evidence="3 4" type="primary">Ptpn13</name>
</gene>
<organism evidence="3 5">
    <name type="scientific">Mus musculus</name>
    <name type="common">Mouse</name>
    <dbReference type="NCBI Taxonomy" id="10090"/>
    <lineage>
        <taxon>Eukaryota</taxon>
        <taxon>Metazoa</taxon>
        <taxon>Chordata</taxon>
        <taxon>Craniata</taxon>
        <taxon>Vertebrata</taxon>
        <taxon>Euteleostomi</taxon>
        <taxon>Mammalia</taxon>
        <taxon>Eutheria</taxon>
        <taxon>Euarchontoglires</taxon>
        <taxon>Glires</taxon>
        <taxon>Rodentia</taxon>
        <taxon>Myomorpha</taxon>
        <taxon>Muroidea</taxon>
        <taxon>Muridae</taxon>
        <taxon>Murinae</taxon>
        <taxon>Mus</taxon>
        <taxon>Mus</taxon>
    </lineage>
</organism>
<sequence>MHVSLAEALEVRGGPLQEEEIWAVLNQSAESLQEVFRRVSIADPAALGFIISPWSLLLLPSGSVSFTDENVSNQDLRAFTAPEVLQSHSLTSLADVEKIHIYSLGMTLYWGADHEVPQSQPIKLGDHLNSILLGMCEDVIYARVSVRTVLDACSAHIRNSNCAPSFSYVKQLVKLVLGNISGTDPLSRSSEQKPDRSQAIRDRLRGKGLPTALHSMFLPPCLDLSKLCRLQKESICVFMEEAPLQTH</sequence>
<dbReference type="GeneTree" id="ENSGT00940000155133"/>
<accession>A0A0G2JGH9</accession>
<proteinExistence type="evidence at protein level"/>
<dbReference type="FunFam" id="1.10.510.10:FF:000242">
    <property type="entry name" value="Tyrosine-protein phosphatase non-receptor type 13"/>
    <property type="match status" value="1"/>
</dbReference>
<dbReference type="InterPro" id="IPR011019">
    <property type="entry name" value="KIND_dom"/>
</dbReference>
<evidence type="ECO:0007829" key="6">
    <source>
        <dbReference type="PeptideAtlas" id="A0A0G2JGH9"/>
    </source>
</evidence>
<dbReference type="Bgee" id="ENSMUSG00000034573">
    <property type="expression patterns" value="Expressed in substantia propria of cornea and 223 other cell types or tissues"/>
</dbReference>
<protein>
    <submittedName>
        <fullName evidence="3">Protein tyrosine phosphatase, non-receptor type 13</fullName>
    </submittedName>
</protein>
<dbReference type="PROSITE" id="PS51377">
    <property type="entry name" value="KIND"/>
    <property type="match status" value="1"/>
</dbReference>
<reference evidence="3" key="4">
    <citation type="submission" date="2025-09" db="UniProtKB">
        <authorList>
            <consortium name="Ensembl"/>
        </authorList>
    </citation>
    <scope>IDENTIFICATION</scope>
    <source>
        <strain evidence="3">C57BL/6J</strain>
    </source>
</reference>
<dbReference type="SMART" id="SM00750">
    <property type="entry name" value="KIND"/>
    <property type="match status" value="1"/>
</dbReference>